<feature type="chain" id="PRO_5021968092" description="Outer membrane protein beta-barrel domain-containing protein" evidence="1">
    <location>
        <begin position="18"/>
        <end position="225"/>
    </location>
</feature>
<organism evidence="2 3">
    <name type="scientific">candidate division TA06 bacterium B3_TA06</name>
    <dbReference type="NCBI Taxonomy" id="2012487"/>
    <lineage>
        <taxon>Bacteria</taxon>
        <taxon>Bacteria division TA06</taxon>
    </lineage>
</organism>
<comment type="caution">
    <text evidence="2">The sequence shown here is derived from an EMBL/GenBank/DDBJ whole genome shotgun (WGS) entry which is preliminary data.</text>
</comment>
<proteinExistence type="predicted"/>
<reference evidence="2 3" key="1">
    <citation type="submission" date="2017-06" db="EMBL/GenBank/DDBJ databases">
        <title>Novel microbial phyla capable of carbon fixation and sulfur reduction in deep-sea sediments.</title>
        <authorList>
            <person name="Huang J."/>
            <person name="Baker B."/>
            <person name="Wang Y."/>
        </authorList>
    </citation>
    <scope>NUCLEOTIDE SEQUENCE [LARGE SCALE GENOMIC DNA]</scope>
    <source>
        <strain evidence="2">B3_TA06</strain>
    </source>
</reference>
<gene>
    <name evidence="2" type="ORF">CEE36_01710</name>
</gene>
<dbReference type="EMBL" id="NJBO01000002">
    <property type="protein sequence ID" value="TKJ43858.1"/>
    <property type="molecule type" value="Genomic_DNA"/>
</dbReference>
<keyword evidence="1" id="KW-0732">Signal</keyword>
<evidence type="ECO:0008006" key="4">
    <source>
        <dbReference type="Google" id="ProtNLM"/>
    </source>
</evidence>
<dbReference type="Proteomes" id="UP000317778">
    <property type="component" value="Unassembled WGS sequence"/>
</dbReference>
<evidence type="ECO:0000256" key="1">
    <source>
        <dbReference type="SAM" id="SignalP"/>
    </source>
</evidence>
<protein>
    <recommendedName>
        <fullName evidence="4">Outer membrane protein beta-barrel domain-containing protein</fullName>
    </recommendedName>
</protein>
<feature type="signal peptide" evidence="1">
    <location>
        <begin position="1"/>
        <end position="17"/>
    </location>
</feature>
<dbReference type="AlphaFoldDB" id="A0A532V9K8"/>
<accession>A0A532V9K8</accession>
<sequence length="225" mass="24645">MRKIIILILLGAAIAAADPFNTVTAYTLPPQIGYIGPNVPVTIPLEEGGDISIAPVLWAGYGIFPRFDMTLMIPASIYEGEFNLGDAMLEWRYELISYEMLSVSPVFDVFIPMYSGGSLSFGPGVMASAGFPALQLHANLFYTTDFKGSAGELAFLTASEYWLYESFSLYTELNLYYSLDAKEGTVEFWPGVSWYPTNWLNINAALGIPTTLGYLSPGLAAYVSF</sequence>
<evidence type="ECO:0000313" key="2">
    <source>
        <dbReference type="EMBL" id="TKJ43858.1"/>
    </source>
</evidence>
<evidence type="ECO:0000313" key="3">
    <source>
        <dbReference type="Proteomes" id="UP000317778"/>
    </source>
</evidence>
<name>A0A532V9K8_UNCT6</name>